<dbReference type="FunFam" id="3.80.10.10:FF:001494">
    <property type="entry name" value="Uncharacterized protein"/>
    <property type="match status" value="1"/>
</dbReference>
<evidence type="ECO:0000313" key="1">
    <source>
        <dbReference type="EMBL" id="KZS11684.1"/>
    </source>
</evidence>
<sequence>MRSITQAVNEKYSDDDEDTSGSGFILFVRKSSPRKRLPSTLILDHCEIDSVGDEQSLSSTLHEVNELDLAHNQISKWTEINKLIMCLPKLSFLNLSYNMLGSANVNAPQILHSSLKKLVLNRVGIQWNDLVPYLSLTPNLEELHLSFNQIEISDQEKDNETNQVFPKIATLHFDGNRVENRDHLRWISTKFPSLTSLVLCDCPLWTLRWTSSAAREAQGRNMSGSSLASSSSSMGSLSASFCSGDGKTSPCCVPFLDRDCTDPTGKASNDSVLFPCLRSISLNNSMFDCWEEIDQIRNWPSLAELRMQSCPLFQRMTEHERREMTVARLPNLRRLNGGGDISAKEREEAERNFLRRFHDSEVKPPRYQELLDMHGHVAPFAKVKLAPPKVANVWVRYGEQSWNEKNLSLYMTMKELRDKFCFELGLPASKLRLWHSVHQQPMLMRFPAKRLYSYNVKDGDEILIDEKLG</sequence>
<dbReference type="AlphaFoldDB" id="A0A162DH57"/>
<dbReference type="SUPFAM" id="SSF54236">
    <property type="entry name" value="Ubiquitin-like"/>
    <property type="match status" value="1"/>
</dbReference>
<dbReference type="PANTHER" id="PTHR15140">
    <property type="entry name" value="TUBULIN-SPECIFIC CHAPERONE E"/>
    <property type="match status" value="1"/>
</dbReference>
<organism evidence="1 2">
    <name type="scientific">Daphnia magna</name>
    <dbReference type="NCBI Taxonomy" id="35525"/>
    <lineage>
        <taxon>Eukaryota</taxon>
        <taxon>Metazoa</taxon>
        <taxon>Ecdysozoa</taxon>
        <taxon>Arthropoda</taxon>
        <taxon>Crustacea</taxon>
        <taxon>Branchiopoda</taxon>
        <taxon>Diplostraca</taxon>
        <taxon>Cladocera</taxon>
        <taxon>Anomopoda</taxon>
        <taxon>Daphniidae</taxon>
        <taxon>Daphnia</taxon>
    </lineage>
</organism>
<dbReference type="InterPro" id="IPR032675">
    <property type="entry name" value="LRR_dom_sf"/>
</dbReference>
<dbReference type="PROSITE" id="PS51450">
    <property type="entry name" value="LRR"/>
    <property type="match status" value="1"/>
</dbReference>
<gene>
    <name evidence="1" type="ORF">APZ42_023623</name>
</gene>
<dbReference type="PANTHER" id="PTHR15140:SF6">
    <property type="entry name" value="TUBULIN-SPECIFIC CHAPERONE COFACTOR E-LIKE PROTEIN"/>
    <property type="match status" value="1"/>
</dbReference>
<dbReference type="InterPro" id="IPR001611">
    <property type="entry name" value="Leu-rich_rpt"/>
</dbReference>
<evidence type="ECO:0000313" key="2">
    <source>
        <dbReference type="Proteomes" id="UP000076858"/>
    </source>
</evidence>
<dbReference type="EMBL" id="LRGB01001574">
    <property type="protein sequence ID" value="KZS11684.1"/>
    <property type="molecule type" value="Genomic_DNA"/>
</dbReference>
<comment type="caution">
    <text evidence="1">The sequence shown here is derived from an EMBL/GenBank/DDBJ whole genome shotgun (WGS) entry which is preliminary data.</text>
</comment>
<dbReference type="SUPFAM" id="SSF52058">
    <property type="entry name" value="L domain-like"/>
    <property type="match status" value="1"/>
</dbReference>
<keyword evidence="2" id="KW-1185">Reference proteome</keyword>
<dbReference type="STRING" id="35525.A0A162DH57"/>
<accession>A0A162DH57</accession>
<dbReference type="Proteomes" id="UP000076858">
    <property type="component" value="Unassembled WGS sequence"/>
</dbReference>
<dbReference type="Gene3D" id="3.80.10.10">
    <property type="entry name" value="Ribonuclease Inhibitor"/>
    <property type="match status" value="3"/>
</dbReference>
<name>A0A162DH57_9CRUS</name>
<dbReference type="InterPro" id="IPR029071">
    <property type="entry name" value="Ubiquitin-like_domsf"/>
</dbReference>
<reference evidence="1 2" key="1">
    <citation type="submission" date="2016-03" db="EMBL/GenBank/DDBJ databases">
        <title>EvidentialGene: Evidence-directed Construction of Genes on Genomes.</title>
        <authorList>
            <person name="Gilbert D.G."/>
            <person name="Choi J.-H."/>
            <person name="Mockaitis K."/>
            <person name="Colbourne J."/>
            <person name="Pfrender M."/>
        </authorList>
    </citation>
    <scope>NUCLEOTIDE SEQUENCE [LARGE SCALE GENOMIC DNA]</scope>
    <source>
        <strain evidence="1 2">Xinb3</strain>
        <tissue evidence="1">Complete organism</tissue>
    </source>
</reference>
<proteinExistence type="predicted"/>
<protein>
    <submittedName>
        <fullName evidence="1">Tubulin-specific chaperone cofactor E-like protein</fullName>
    </submittedName>
</protein>
<dbReference type="OrthoDB" id="5855206at2759"/>